<feature type="transmembrane region" description="Helical" evidence="1">
    <location>
        <begin position="131"/>
        <end position="156"/>
    </location>
</feature>
<dbReference type="OMA" id="EQHYIND"/>
<dbReference type="RefSeq" id="XP_001431128.1">
    <property type="nucleotide sequence ID" value="XM_001431091.1"/>
</dbReference>
<organism evidence="2 3">
    <name type="scientific">Paramecium tetraurelia</name>
    <dbReference type="NCBI Taxonomy" id="5888"/>
    <lineage>
        <taxon>Eukaryota</taxon>
        <taxon>Sar</taxon>
        <taxon>Alveolata</taxon>
        <taxon>Ciliophora</taxon>
        <taxon>Intramacronucleata</taxon>
        <taxon>Oligohymenophorea</taxon>
        <taxon>Peniculida</taxon>
        <taxon>Parameciidae</taxon>
        <taxon>Paramecium</taxon>
    </lineage>
</organism>
<dbReference type="OrthoDB" id="10303050at2759"/>
<evidence type="ECO:0000256" key="1">
    <source>
        <dbReference type="SAM" id="Phobius"/>
    </source>
</evidence>
<feature type="transmembrane region" description="Helical" evidence="1">
    <location>
        <begin position="12"/>
        <end position="32"/>
    </location>
</feature>
<keyword evidence="1" id="KW-0812">Transmembrane</keyword>
<gene>
    <name evidence="2" type="ORF">GSPATT00033583001</name>
</gene>
<dbReference type="Proteomes" id="UP000000600">
    <property type="component" value="Unassembled WGS sequence"/>
</dbReference>
<protein>
    <recommendedName>
        <fullName evidence="4">Transmembrane protein</fullName>
    </recommendedName>
</protein>
<dbReference type="InParanoid" id="A0BYW3"/>
<proteinExistence type="predicted"/>
<keyword evidence="1" id="KW-1133">Transmembrane helix</keyword>
<evidence type="ECO:0000313" key="3">
    <source>
        <dbReference type="Proteomes" id="UP000000600"/>
    </source>
</evidence>
<sequence length="427" mass="51076">MQQFCFQISEQILIPSIVFLALITLIFIRNLIQIYNLRNWNPIQELSPLLTIFQGLSLYLFIVITIFVIVYDEKYNFHIIKILMIFQNFFRGLFVYITVFKSLRVALAFHLNSKSSFILTFLCTKLFKDQLRILFAALFMTSALWSGIYYIVKLYISDISHTEQHYINDLIQYEEINLVEAINNTIEITLFMLIIYWNSKIHIPQFDTLQRFVNKPIIIYAIWLYINTFISYFINEKDCKIYSGTTKFPLSLIIMLISQISRSMVEFYFVIYAPIQQSTLIRLPLIPSIILDNFQLFMRIPLCSTIFYKYLQQLSESTIFNSQERCMEYSDDLQVLQVWMAYQMKLENGIGDEEFTLVLSWDKQQNETQFDTNYQSQNQVRLEKHLMQLFKQYQNTLSYQRMKKLFNCLDNATKNFYQMNIIQNFLN</sequence>
<feature type="transmembrane region" description="Helical" evidence="1">
    <location>
        <begin position="247"/>
        <end position="271"/>
    </location>
</feature>
<evidence type="ECO:0008006" key="4">
    <source>
        <dbReference type="Google" id="ProtNLM"/>
    </source>
</evidence>
<feature type="transmembrane region" description="Helical" evidence="1">
    <location>
        <begin position="217"/>
        <end position="235"/>
    </location>
</feature>
<feature type="transmembrane region" description="Helical" evidence="1">
    <location>
        <begin position="92"/>
        <end position="111"/>
    </location>
</feature>
<feature type="transmembrane region" description="Helical" evidence="1">
    <location>
        <begin position="52"/>
        <end position="71"/>
    </location>
</feature>
<dbReference type="KEGG" id="ptm:GSPATT00033583001"/>
<reference evidence="2 3" key="1">
    <citation type="journal article" date="2006" name="Nature">
        <title>Global trends of whole-genome duplications revealed by the ciliate Paramecium tetraurelia.</title>
        <authorList>
            <consortium name="Genoscope"/>
            <person name="Aury J.-M."/>
            <person name="Jaillon O."/>
            <person name="Duret L."/>
            <person name="Noel B."/>
            <person name="Jubin C."/>
            <person name="Porcel B.M."/>
            <person name="Segurens B."/>
            <person name="Daubin V."/>
            <person name="Anthouard V."/>
            <person name="Aiach N."/>
            <person name="Arnaiz O."/>
            <person name="Billaut A."/>
            <person name="Beisson J."/>
            <person name="Blanc I."/>
            <person name="Bouhouche K."/>
            <person name="Camara F."/>
            <person name="Duharcourt S."/>
            <person name="Guigo R."/>
            <person name="Gogendeau D."/>
            <person name="Katinka M."/>
            <person name="Keller A.-M."/>
            <person name="Kissmehl R."/>
            <person name="Klotz C."/>
            <person name="Koll F."/>
            <person name="Le Moue A."/>
            <person name="Lepere C."/>
            <person name="Malinsky S."/>
            <person name="Nowacki M."/>
            <person name="Nowak J.K."/>
            <person name="Plattner H."/>
            <person name="Poulain J."/>
            <person name="Ruiz F."/>
            <person name="Serrano V."/>
            <person name="Zagulski M."/>
            <person name="Dessen P."/>
            <person name="Betermier M."/>
            <person name="Weissenbach J."/>
            <person name="Scarpelli C."/>
            <person name="Schachter V."/>
            <person name="Sperling L."/>
            <person name="Meyer E."/>
            <person name="Cohen J."/>
            <person name="Wincker P."/>
        </authorList>
    </citation>
    <scope>NUCLEOTIDE SEQUENCE [LARGE SCALE GENOMIC DNA]</scope>
    <source>
        <strain evidence="2 3">Stock d4-2</strain>
    </source>
</reference>
<dbReference type="HOGENOM" id="CLU_633813_0_0_1"/>
<dbReference type="AlphaFoldDB" id="A0BYW3"/>
<keyword evidence="3" id="KW-1185">Reference proteome</keyword>
<evidence type="ECO:0000313" key="2">
    <source>
        <dbReference type="EMBL" id="CAK63730.1"/>
    </source>
</evidence>
<name>A0BYW3_PARTE</name>
<dbReference type="GeneID" id="5016912"/>
<feature type="transmembrane region" description="Helical" evidence="1">
    <location>
        <begin position="177"/>
        <end position="197"/>
    </location>
</feature>
<accession>A0BYW3</accession>
<keyword evidence="1" id="KW-0472">Membrane</keyword>
<dbReference type="EMBL" id="CT868028">
    <property type="protein sequence ID" value="CAK63730.1"/>
    <property type="molecule type" value="Genomic_DNA"/>
</dbReference>